<organism evidence="2 3">
    <name type="scientific">Populus alba x Populus x berolinensis</name>
    <dbReference type="NCBI Taxonomy" id="444605"/>
    <lineage>
        <taxon>Eukaryota</taxon>
        <taxon>Viridiplantae</taxon>
        <taxon>Streptophyta</taxon>
        <taxon>Embryophyta</taxon>
        <taxon>Tracheophyta</taxon>
        <taxon>Spermatophyta</taxon>
        <taxon>Magnoliopsida</taxon>
        <taxon>eudicotyledons</taxon>
        <taxon>Gunneridae</taxon>
        <taxon>Pentapetalae</taxon>
        <taxon>rosids</taxon>
        <taxon>fabids</taxon>
        <taxon>Malpighiales</taxon>
        <taxon>Salicaceae</taxon>
        <taxon>Saliceae</taxon>
        <taxon>Populus</taxon>
    </lineage>
</organism>
<dbReference type="Proteomes" id="UP001164929">
    <property type="component" value="Chromosome 10"/>
</dbReference>
<keyword evidence="1" id="KW-0472">Membrane</keyword>
<dbReference type="EMBL" id="JAQIZT010000010">
    <property type="protein sequence ID" value="KAJ6982698.1"/>
    <property type="molecule type" value="Genomic_DNA"/>
</dbReference>
<gene>
    <name evidence="2" type="ORF">NC653_025723</name>
</gene>
<evidence type="ECO:0000256" key="1">
    <source>
        <dbReference type="SAM" id="Phobius"/>
    </source>
</evidence>
<evidence type="ECO:0000313" key="3">
    <source>
        <dbReference type="Proteomes" id="UP001164929"/>
    </source>
</evidence>
<keyword evidence="1" id="KW-1133">Transmembrane helix</keyword>
<keyword evidence="1" id="KW-0812">Transmembrane</keyword>
<reference evidence="2" key="1">
    <citation type="journal article" date="2023" name="Mol. Ecol. Resour.">
        <title>Chromosome-level genome assembly of a triploid poplar Populus alba 'Berolinensis'.</title>
        <authorList>
            <person name="Chen S."/>
            <person name="Yu Y."/>
            <person name="Wang X."/>
            <person name="Wang S."/>
            <person name="Zhang T."/>
            <person name="Zhou Y."/>
            <person name="He R."/>
            <person name="Meng N."/>
            <person name="Wang Y."/>
            <person name="Liu W."/>
            <person name="Liu Z."/>
            <person name="Liu J."/>
            <person name="Guo Q."/>
            <person name="Huang H."/>
            <person name="Sederoff R.R."/>
            <person name="Wang G."/>
            <person name="Qu G."/>
            <person name="Chen S."/>
        </authorList>
    </citation>
    <scope>NUCLEOTIDE SEQUENCE</scope>
    <source>
        <strain evidence="2">SC-2020</strain>
    </source>
</reference>
<name>A0AAD6MBY4_9ROSI</name>
<feature type="transmembrane region" description="Helical" evidence="1">
    <location>
        <begin position="172"/>
        <end position="197"/>
    </location>
</feature>
<keyword evidence="3" id="KW-1185">Reference proteome</keyword>
<evidence type="ECO:0000313" key="2">
    <source>
        <dbReference type="EMBL" id="KAJ6982698.1"/>
    </source>
</evidence>
<proteinExistence type="predicted"/>
<sequence length="198" mass="22888">MDTYPLPNELKTEFVTYLSPTIMVAYLVGPRQLRAVDHGVCMAHSIINGKCKAFNVEIRLEKWAFSPPRPSIAQKKSWLSVLLTMANGQWSSSCFCAVSSTLVEDGTVTDVMIIILVAMHSGDRCCSLCSRNYLSRKEYWMEDWKKKEWIKGEGSRRKDLMFVYKGQRYKKALFLVILNHFPFRWISTLILFISLIIF</sequence>
<protein>
    <submittedName>
        <fullName evidence="2">Uncharacterized protein</fullName>
    </submittedName>
</protein>
<dbReference type="AlphaFoldDB" id="A0AAD6MBY4"/>
<comment type="caution">
    <text evidence="2">The sequence shown here is derived from an EMBL/GenBank/DDBJ whole genome shotgun (WGS) entry which is preliminary data.</text>
</comment>
<accession>A0AAD6MBY4</accession>